<organism evidence="4 5">
    <name type="scientific">Subtercola vilae</name>
    <dbReference type="NCBI Taxonomy" id="2056433"/>
    <lineage>
        <taxon>Bacteria</taxon>
        <taxon>Bacillati</taxon>
        <taxon>Actinomycetota</taxon>
        <taxon>Actinomycetes</taxon>
        <taxon>Micrococcales</taxon>
        <taxon>Microbacteriaceae</taxon>
        <taxon>Subtercola</taxon>
    </lineage>
</organism>
<keyword evidence="5" id="KW-1185">Reference proteome</keyword>
<dbReference type="Pfam" id="PF01156">
    <property type="entry name" value="IU_nuc_hydro"/>
    <property type="match status" value="1"/>
</dbReference>
<dbReference type="Proteomes" id="UP000306192">
    <property type="component" value="Unassembled WGS sequence"/>
</dbReference>
<feature type="domain" description="Inosine/uridine-preferring nucleoside hydrolase" evidence="3">
    <location>
        <begin position="9"/>
        <end position="253"/>
    </location>
</feature>
<reference evidence="4 5" key="1">
    <citation type="journal article" date="2019" name="Microorganisms">
        <title>Systematic Affiliation and Genome Analysis of Subtercola vilae DB165(T) with Particular Emphasis on Cold Adaptation of an Isolate from a High-Altitude Cold Volcano Lake.</title>
        <authorList>
            <person name="Villalobos A.S."/>
            <person name="Wiese J."/>
            <person name="Imhoff J.F."/>
            <person name="Dorador C."/>
            <person name="Keller A."/>
            <person name="Hentschel U."/>
        </authorList>
    </citation>
    <scope>NUCLEOTIDE SEQUENCE [LARGE SCALE GENOMIC DNA]</scope>
    <source>
        <strain evidence="4 5">DB165</strain>
    </source>
</reference>
<dbReference type="AlphaFoldDB" id="A0A4T2C960"/>
<sequence length="311" mass="33550">MTPPRMRLILDNDYSGDPDGLFQLAHHVLSPSVDIRAIIGSHLQPGDPFDPSETTADNAVMRAREVLQALGLDARFAVVAGSNVALTDARTPHDSAGARAIVAEAMRDDTDLPLYIACGAGLTELASAFLLEPRIAGRLTVVWIGGNEHPALAVEPPRADAVEYNLNIDIAAAQVVFNESELDVWQVPRDAYRQTLMSNAELELRVRPCGAVGELLYQSIHSVVDMAASHDVMLGETYIYGDSPLVLLTALQSSFQADPSSSTYATVPAPRIEADGSTTFSGVGRPIRVYTRLDVRLMFDDLFAKLALHTA</sequence>
<dbReference type="SUPFAM" id="SSF53590">
    <property type="entry name" value="Nucleoside hydrolase"/>
    <property type="match status" value="1"/>
</dbReference>
<dbReference type="EMBL" id="QYRT01000001">
    <property type="protein sequence ID" value="TIH41003.1"/>
    <property type="molecule type" value="Genomic_DNA"/>
</dbReference>
<protein>
    <submittedName>
        <fullName evidence="4">Nucleoside hydrolase</fullName>
    </submittedName>
</protein>
<dbReference type="GO" id="GO:0006152">
    <property type="term" value="P:purine nucleoside catabolic process"/>
    <property type="evidence" value="ECO:0007669"/>
    <property type="project" value="TreeGrafter"/>
</dbReference>
<dbReference type="Gene3D" id="3.90.245.10">
    <property type="entry name" value="Ribonucleoside hydrolase-like"/>
    <property type="match status" value="1"/>
</dbReference>
<dbReference type="GO" id="GO:0005829">
    <property type="term" value="C:cytosol"/>
    <property type="evidence" value="ECO:0007669"/>
    <property type="project" value="TreeGrafter"/>
</dbReference>
<comment type="caution">
    <text evidence="4">The sequence shown here is derived from an EMBL/GenBank/DDBJ whole genome shotgun (WGS) entry which is preliminary data.</text>
</comment>
<name>A0A4T2C960_9MICO</name>
<accession>A0A4T2C960</accession>
<dbReference type="InterPro" id="IPR001910">
    <property type="entry name" value="Inosine/uridine_hydrolase_dom"/>
</dbReference>
<dbReference type="OrthoDB" id="2530052at2"/>
<dbReference type="InterPro" id="IPR036452">
    <property type="entry name" value="Ribo_hydro-like"/>
</dbReference>
<dbReference type="GO" id="GO:0008477">
    <property type="term" value="F:purine nucleosidase activity"/>
    <property type="evidence" value="ECO:0007669"/>
    <property type="project" value="TreeGrafter"/>
</dbReference>
<dbReference type="RefSeq" id="WP_136640233.1">
    <property type="nucleotide sequence ID" value="NZ_QYRT01000001.1"/>
</dbReference>
<dbReference type="PANTHER" id="PTHR12304:SF4">
    <property type="entry name" value="URIDINE NUCLEOSIDASE"/>
    <property type="match status" value="1"/>
</dbReference>
<keyword evidence="2" id="KW-0326">Glycosidase</keyword>
<evidence type="ECO:0000313" key="4">
    <source>
        <dbReference type="EMBL" id="TIH41003.1"/>
    </source>
</evidence>
<dbReference type="InterPro" id="IPR023186">
    <property type="entry name" value="IUNH"/>
</dbReference>
<evidence type="ECO:0000256" key="1">
    <source>
        <dbReference type="ARBA" id="ARBA00022801"/>
    </source>
</evidence>
<proteinExistence type="predicted"/>
<keyword evidence="1 4" id="KW-0378">Hydrolase</keyword>
<dbReference type="PANTHER" id="PTHR12304">
    <property type="entry name" value="INOSINE-URIDINE PREFERRING NUCLEOSIDE HYDROLASE"/>
    <property type="match status" value="1"/>
</dbReference>
<evidence type="ECO:0000256" key="2">
    <source>
        <dbReference type="ARBA" id="ARBA00023295"/>
    </source>
</evidence>
<evidence type="ECO:0000259" key="3">
    <source>
        <dbReference type="Pfam" id="PF01156"/>
    </source>
</evidence>
<evidence type="ECO:0000313" key="5">
    <source>
        <dbReference type="Proteomes" id="UP000306192"/>
    </source>
</evidence>
<gene>
    <name evidence="4" type="ORF">D4765_00370</name>
</gene>